<name>A0A3N1P0P4_9GAMM</name>
<dbReference type="EMBL" id="RJUK01000001">
    <property type="protein sequence ID" value="ROQ21609.1"/>
    <property type="molecule type" value="Genomic_DNA"/>
</dbReference>
<dbReference type="GO" id="GO:0015627">
    <property type="term" value="C:type II protein secretion system complex"/>
    <property type="evidence" value="ECO:0007669"/>
    <property type="project" value="InterPro"/>
</dbReference>
<dbReference type="RefSeq" id="WP_123638572.1">
    <property type="nucleotide sequence ID" value="NZ_RJUK01000001.1"/>
</dbReference>
<reference evidence="11 12" key="1">
    <citation type="submission" date="2018-11" db="EMBL/GenBank/DDBJ databases">
        <title>Genomic Encyclopedia of Type Strains, Phase IV (KMG-IV): sequencing the most valuable type-strain genomes for metagenomic binning, comparative biology and taxonomic classification.</title>
        <authorList>
            <person name="Goeker M."/>
        </authorList>
    </citation>
    <scope>NUCLEOTIDE SEQUENCE [LARGE SCALE GENOMIC DNA]</scope>
    <source>
        <strain evidence="11 12">DSM 16974</strain>
    </source>
</reference>
<evidence type="ECO:0000313" key="11">
    <source>
        <dbReference type="EMBL" id="ROQ21609.1"/>
    </source>
</evidence>
<keyword evidence="7" id="KW-0812">Transmembrane</keyword>
<accession>A0A3N1P0P4</accession>
<proteinExistence type="inferred from homology"/>
<comment type="caution">
    <text evidence="11">The sequence shown here is derived from an EMBL/GenBank/DDBJ whole genome shotgun (WGS) entry which is preliminary data.</text>
</comment>
<keyword evidence="6" id="KW-0997">Cell inner membrane</keyword>
<keyword evidence="4" id="KW-0813">Transport</keyword>
<evidence type="ECO:0000256" key="7">
    <source>
        <dbReference type="ARBA" id="ARBA00022692"/>
    </source>
</evidence>
<evidence type="ECO:0000256" key="1">
    <source>
        <dbReference type="ARBA" id="ARBA00004533"/>
    </source>
</evidence>
<dbReference type="AlphaFoldDB" id="A0A3N1P0P4"/>
<evidence type="ECO:0000256" key="3">
    <source>
        <dbReference type="ARBA" id="ARBA00021563"/>
    </source>
</evidence>
<evidence type="ECO:0000256" key="5">
    <source>
        <dbReference type="ARBA" id="ARBA00022475"/>
    </source>
</evidence>
<dbReference type="GO" id="GO:0015628">
    <property type="term" value="P:protein secretion by the type II secretion system"/>
    <property type="evidence" value="ECO:0007669"/>
    <property type="project" value="InterPro"/>
</dbReference>
<dbReference type="Proteomes" id="UP000273643">
    <property type="component" value="Unassembled WGS sequence"/>
</dbReference>
<keyword evidence="5" id="KW-1003">Cell membrane</keyword>
<dbReference type="Pfam" id="PF01203">
    <property type="entry name" value="T2SSN"/>
    <property type="match status" value="1"/>
</dbReference>
<dbReference type="OrthoDB" id="6118198at2"/>
<comment type="subcellular location">
    <subcellularLocation>
        <location evidence="1">Cell inner membrane</location>
    </subcellularLocation>
</comment>
<protein>
    <recommendedName>
        <fullName evidence="3">Type II secretion system protein N</fullName>
    </recommendedName>
    <alternativeName>
        <fullName evidence="10">General secretion pathway protein N</fullName>
    </alternativeName>
</protein>
<comment type="similarity">
    <text evidence="2">Belongs to the GSP N family.</text>
</comment>
<evidence type="ECO:0000256" key="10">
    <source>
        <dbReference type="ARBA" id="ARBA00030772"/>
    </source>
</evidence>
<evidence type="ECO:0000256" key="6">
    <source>
        <dbReference type="ARBA" id="ARBA00022519"/>
    </source>
</evidence>
<sequence>MWDTLSKFIPPIRWILLLIVLTLLFALTRIPATWAAYFMTQGNTLGLSGVQGTVWSGQARMASIEIDNRHYSLGALRWELSPWSLLTLTPCADVSATLENQNIDGRVCAGLGGSVRVSDTSVDAPASLIQAGVPVPIRGQLAANIQTMRMKGGRLSELQGNLSWTGARVQADGTWVTLGSFAAEARYDAERDALVADVFDLDGPIDLEVETRLPLAGGIFVEGELELTGAFSDQIQAREWLPMVLDHQEGNRYHVDLQF</sequence>
<dbReference type="InterPro" id="IPR022792">
    <property type="entry name" value="T2SS_protein-GspN"/>
</dbReference>
<gene>
    <name evidence="11" type="ORF">EDC38_2235</name>
</gene>
<evidence type="ECO:0000256" key="9">
    <source>
        <dbReference type="ARBA" id="ARBA00023136"/>
    </source>
</evidence>
<keyword evidence="12" id="KW-1185">Reference proteome</keyword>
<keyword evidence="9" id="KW-0472">Membrane</keyword>
<evidence type="ECO:0000313" key="12">
    <source>
        <dbReference type="Proteomes" id="UP000273643"/>
    </source>
</evidence>
<evidence type="ECO:0000256" key="8">
    <source>
        <dbReference type="ARBA" id="ARBA00022927"/>
    </source>
</evidence>
<organism evidence="11 12">
    <name type="scientific">Marinimicrobium koreense</name>
    <dbReference type="NCBI Taxonomy" id="306545"/>
    <lineage>
        <taxon>Bacteria</taxon>
        <taxon>Pseudomonadati</taxon>
        <taxon>Pseudomonadota</taxon>
        <taxon>Gammaproteobacteria</taxon>
        <taxon>Cellvibrionales</taxon>
        <taxon>Cellvibrionaceae</taxon>
        <taxon>Marinimicrobium</taxon>
    </lineage>
</organism>
<evidence type="ECO:0000256" key="2">
    <source>
        <dbReference type="ARBA" id="ARBA00007208"/>
    </source>
</evidence>
<dbReference type="GO" id="GO:0005886">
    <property type="term" value="C:plasma membrane"/>
    <property type="evidence" value="ECO:0007669"/>
    <property type="project" value="UniProtKB-SubCell"/>
</dbReference>
<evidence type="ECO:0000256" key="4">
    <source>
        <dbReference type="ARBA" id="ARBA00022448"/>
    </source>
</evidence>
<keyword evidence="8" id="KW-0653">Protein transport</keyword>